<evidence type="ECO:0000313" key="1">
    <source>
        <dbReference type="EMBL" id="KAI3743375.1"/>
    </source>
</evidence>
<dbReference type="Proteomes" id="UP001056120">
    <property type="component" value="Linkage Group LG20"/>
</dbReference>
<dbReference type="EMBL" id="CM042037">
    <property type="protein sequence ID" value="KAI3743375.1"/>
    <property type="molecule type" value="Genomic_DNA"/>
</dbReference>
<protein>
    <submittedName>
        <fullName evidence="1">Uncharacterized protein</fullName>
    </submittedName>
</protein>
<reference evidence="2" key="1">
    <citation type="journal article" date="2022" name="Mol. Ecol. Resour.">
        <title>The genomes of chicory, endive, great burdock and yacon provide insights into Asteraceae palaeo-polyploidization history and plant inulin production.</title>
        <authorList>
            <person name="Fan W."/>
            <person name="Wang S."/>
            <person name="Wang H."/>
            <person name="Wang A."/>
            <person name="Jiang F."/>
            <person name="Liu H."/>
            <person name="Zhao H."/>
            <person name="Xu D."/>
            <person name="Zhang Y."/>
        </authorList>
    </citation>
    <scope>NUCLEOTIDE SEQUENCE [LARGE SCALE GENOMIC DNA]</scope>
    <source>
        <strain evidence="2">cv. Yunnan</strain>
    </source>
</reference>
<sequence>MSEAAGLVQFMSGLGEIARGATSTLPVWQRELLCSSDRPLVTFSTHQVPDTKDMKQKSFFFTINDISAFRRLVPIHLQSCSTFEMLTACIWRCHAIANHQDPELEMPVIWAVNARYYGNILAFPVAFSKARDLRNKPLGYALELLMKANSNVTKEYIRSVSDLMAIKHGFCYISVRSFDVTDVRRVGFDAVDFGWGKPAYGGPVRAAVALPGLSSFYVPYTNNKGESGILISIALSSGMMGRFVKELNSMLAQGKNNEILLKHKLPTHSKL</sequence>
<gene>
    <name evidence="1" type="ORF">L1987_61082</name>
</gene>
<reference evidence="1 2" key="2">
    <citation type="journal article" date="2022" name="Mol. Ecol. Resour.">
        <title>The genomes of chicory, endive, great burdock and yacon provide insights into Asteraceae paleo-polyploidization history and plant inulin production.</title>
        <authorList>
            <person name="Fan W."/>
            <person name="Wang S."/>
            <person name="Wang H."/>
            <person name="Wang A."/>
            <person name="Jiang F."/>
            <person name="Liu H."/>
            <person name="Zhao H."/>
            <person name="Xu D."/>
            <person name="Zhang Y."/>
        </authorList>
    </citation>
    <scope>NUCLEOTIDE SEQUENCE [LARGE SCALE GENOMIC DNA]</scope>
    <source>
        <strain evidence="2">cv. Yunnan</strain>
        <tissue evidence="1">Leaves</tissue>
    </source>
</reference>
<proteinExistence type="predicted"/>
<keyword evidence="2" id="KW-1185">Reference proteome</keyword>
<name>A0ACB9DA76_9ASTR</name>
<accession>A0ACB9DA76</accession>
<comment type="caution">
    <text evidence="1">The sequence shown here is derived from an EMBL/GenBank/DDBJ whole genome shotgun (WGS) entry which is preliminary data.</text>
</comment>
<organism evidence="1 2">
    <name type="scientific">Smallanthus sonchifolius</name>
    <dbReference type="NCBI Taxonomy" id="185202"/>
    <lineage>
        <taxon>Eukaryota</taxon>
        <taxon>Viridiplantae</taxon>
        <taxon>Streptophyta</taxon>
        <taxon>Embryophyta</taxon>
        <taxon>Tracheophyta</taxon>
        <taxon>Spermatophyta</taxon>
        <taxon>Magnoliopsida</taxon>
        <taxon>eudicotyledons</taxon>
        <taxon>Gunneridae</taxon>
        <taxon>Pentapetalae</taxon>
        <taxon>asterids</taxon>
        <taxon>campanulids</taxon>
        <taxon>Asterales</taxon>
        <taxon>Asteraceae</taxon>
        <taxon>Asteroideae</taxon>
        <taxon>Heliantheae alliance</taxon>
        <taxon>Millerieae</taxon>
        <taxon>Smallanthus</taxon>
    </lineage>
</organism>
<evidence type="ECO:0000313" key="2">
    <source>
        <dbReference type="Proteomes" id="UP001056120"/>
    </source>
</evidence>